<evidence type="ECO:0000256" key="1">
    <source>
        <dbReference type="SAM" id="MobiDB-lite"/>
    </source>
</evidence>
<keyword evidence="3" id="KW-1185">Reference proteome</keyword>
<dbReference type="RefSeq" id="WP_203724769.1">
    <property type="nucleotide sequence ID" value="NZ_BAAATX010000004.1"/>
</dbReference>
<proteinExistence type="predicted"/>
<reference evidence="2 3" key="1">
    <citation type="submission" date="2021-01" db="EMBL/GenBank/DDBJ databases">
        <title>Whole genome shotgun sequence of Actinoplanes durhamensis NBRC 14914.</title>
        <authorList>
            <person name="Komaki H."/>
            <person name="Tamura T."/>
        </authorList>
    </citation>
    <scope>NUCLEOTIDE SEQUENCE [LARGE SCALE GENOMIC DNA]</scope>
    <source>
        <strain evidence="2 3">NBRC 14914</strain>
    </source>
</reference>
<organism evidence="2 3">
    <name type="scientific">Paractinoplanes durhamensis</name>
    <dbReference type="NCBI Taxonomy" id="113563"/>
    <lineage>
        <taxon>Bacteria</taxon>
        <taxon>Bacillati</taxon>
        <taxon>Actinomycetota</taxon>
        <taxon>Actinomycetes</taxon>
        <taxon>Micromonosporales</taxon>
        <taxon>Micromonosporaceae</taxon>
        <taxon>Paractinoplanes</taxon>
    </lineage>
</organism>
<feature type="region of interest" description="Disordered" evidence="1">
    <location>
        <begin position="135"/>
        <end position="234"/>
    </location>
</feature>
<evidence type="ECO:0000313" key="3">
    <source>
        <dbReference type="Proteomes" id="UP000637628"/>
    </source>
</evidence>
<comment type="caution">
    <text evidence="2">The sequence shown here is derived from an EMBL/GenBank/DDBJ whole genome shotgun (WGS) entry which is preliminary data.</text>
</comment>
<evidence type="ECO:0008006" key="4">
    <source>
        <dbReference type="Google" id="ProtNLM"/>
    </source>
</evidence>
<evidence type="ECO:0000313" key="2">
    <source>
        <dbReference type="EMBL" id="GID99367.1"/>
    </source>
</evidence>
<accession>A0ABQ3YP88</accession>
<gene>
    <name evidence="2" type="ORF">Adu01nite_07180</name>
</gene>
<sequence>MNRRVAYLVVAATVGAMGVAGTLYAYASWAVPSLPVTVKVRTEKMPRGVTPSVTKQGGDAVVSWSAQEIGPGSTMDHYVVTAHSVDTPPLPDITRTVTASGGATETVIFGAAEVAGGKWYWTTVPKLRLWVGTESGKSDRLKFPGTPATPPAGTIAAARSAGSTPATTAPTADAPVGAVVAPPAAADQPAPTTPATAPAADKPVDAATTAPAATPTTTAPAEAPSTTGTEDTAP</sequence>
<feature type="compositionally biased region" description="Low complexity" evidence="1">
    <location>
        <begin position="151"/>
        <end position="234"/>
    </location>
</feature>
<name>A0ABQ3YP88_9ACTN</name>
<dbReference type="Proteomes" id="UP000637628">
    <property type="component" value="Unassembled WGS sequence"/>
</dbReference>
<protein>
    <recommendedName>
        <fullName evidence="4">Fibronectin type-III domain-containing protein</fullName>
    </recommendedName>
</protein>
<dbReference type="EMBL" id="BOML01000006">
    <property type="protein sequence ID" value="GID99367.1"/>
    <property type="molecule type" value="Genomic_DNA"/>
</dbReference>